<proteinExistence type="predicted"/>
<evidence type="ECO:0000313" key="2">
    <source>
        <dbReference type="WBParaSite" id="PS1159_v2.g4836.t1"/>
    </source>
</evidence>
<dbReference type="WBParaSite" id="PS1159_v2.g4836.t1">
    <property type="protein sequence ID" value="PS1159_v2.g4836.t1"/>
    <property type="gene ID" value="PS1159_v2.g4836"/>
</dbReference>
<dbReference type="Proteomes" id="UP000887580">
    <property type="component" value="Unplaced"/>
</dbReference>
<name>A0AC35GGV1_9BILA</name>
<evidence type="ECO:0000313" key="1">
    <source>
        <dbReference type="Proteomes" id="UP000887580"/>
    </source>
</evidence>
<organism evidence="1 2">
    <name type="scientific">Panagrolaimus sp. PS1159</name>
    <dbReference type="NCBI Taxonomy" id="55785"/>
    <lineage>
        <taxon>Eukaryota</taxon>
        <taxon>Metazoa</taxon>
        <taxon>Ecdysozoa</taxon>
        <taxon>Nematoda</taxon>
        <taxon>Chromadorea</taxon>
        <taxon>Rhabditida</taxon>
        <taxon>Tylenchina</taxon>
        <taxon>Panagrolaimomorpha</taxon>
        <taxon>Panagrolaimoidea</taxon>
        <taxon>Panagrolaimidae</taxon>
        <taxon>Panagrolaimus</taxon>
    </lineage>
</organism>
<accession>A0AC35GGV1</accession>
<protein>
    <submittedName>
        <fullName evidence="2">C3H1-type domain-containing protein</fullName>
    </submittedName>
</protein>
<reference evidence="2" key="1">
    <citation type="submission" date="2022-11" db="UniProtKB">
        <authorList>
            <consortium name="WormBaseParasite"/>
        </authorList>
    </citation>
    <scope>IDENTIFICATION</scope>
</reference>
<sequence>MDQKNTLPRPIGSGPITTTTSQHKPLQRVLPHKVVSHQVSELTAAHPLLFTTQQAIPLQKSRQPAAITTSDASNPDSCYSSGSEESHPSLSRESSDSAAIEFKKLNIIEKKWIDFATKLGYSENQLRIVLNKLGAEPQQNSVLAELVMLGKVSNNESRNRSQSYDQQFSSDKLPPKLRPIVIDGSNIAMTHGHKEVFSCLGIRECINFFVTRGHTDIIVFVPQFRRENPRSDCPITDQHILFELESEKKLIWTPARHIGGRRIVCHDDKYILKTAEEKDAIIVSNDEYRDLIKEQPSWRSMVEQRLLMYSFVDGKFMPPDDPLGRHGPTLNQLLSFSNTSSTTQLCPYAKKCTYGNKCKYYHPERKNGVRQSVTERLMSNNGNAGKAKQNLRERPSMVYETNISRNNRPTALQSPALCNSLNNRNVVGRTQSLNLNQNQNAFPPQQNAFKQQFQNYQNAFTIGHQPPHPQHPHPLSNNTNCSPLWNPHTALERNYSTPIQSNYNQQMQNQYSSRMMQQPQQQQFEPECIASRSSSLSDFIFSSSDNSGFYGTYTPSNGVWGESIFQSMHCKPQQQQSSQDNSRLKLQYHLCQLFPEASVFAVMNSHPDETDPQKLCQKIIALQKGFES</sequence>